<reference evidence="3" key="1">
    <citation type="submission" date="2024-04" db="EMBL/GenBank/DDBJ databases">
        <authorList>
            <person name="Shaw F."/>
            <person name="Minotto A."/>
        </authorList>
    </citation>
    <scope>NUCLEOTIDE SEQUENCE [LARGE SCALE GENOMIC DNA]</scope>
</reference>
<feature type="compositionally biased region" description="Polar residues" evidence="1">
    <location>
        <begin position="157"/>
        <end position="168"/>
    </location>
</feature>
<dbReference type="EMBL" id="OZ037952">
    <property type="protein sequence ID" value="CAL1716030.1"/>
    <property type="molecule type" value="Genomic_DNA"/>
</dbReference>
<protein>
    <submittedName>
        <fullName evidence="2">Uncharacterized protein</fullName>
    </submittedName>
</protein>
<evidence type="ECO:0000313" key="2">
    <source>
        <dbReference type="EMBL" id="CAL1716030.1"/>
    </source>
</evidence>
<evidence type="ECO:0000313" key="3">
    <source>
        <dbReference type="Proteomes" id="UP001497453"/>
    </source>
</evidence>
<name>A0ABP1E7K8_9APHY</name>
<evidence type="ECO:0000256" key="1">
    <source>
        <dbReference type="SAM" id="MobiDB-lite"/>
    </source>
</evidence>
<sequence length="263" mass="28042">MPTVPPTCVSLTSLEDEGVMSGVFSSQISIGTSPNGPTPDPDLDDVELVPVVTGDGMGAITESISLGKAPNHRNREMSMKMKPRLSLGDISLHSPSSILGTPFDVSSPKFEYPFPLTVPESGIITPPSSIPSISSPLSFFPDSNHSIMSSALPPSMPNHTPKSHQPSTHMRLPSRDPPVPPGLAKKRRSVVLINPPVRQRVRVRSPSVAIPPMKEKSAGEKVSSRSISVERKLQGEIVIPENVVNKAGPMPSMDAQAVEVKCL</sequence>
<feature type="region of interest" description="Disordered" evidence="1">
    <location>
        <begin position="151"/>
        <end position="183"/>
    </location>
</feature>
<dbReference type="Proteomes" id="UP001497453">
    <property type="component" value="Chromosome 9"/>
</dbReference>
<gene>
    <name evidence="2" type="ORF">GFSPODELE1_LOCUS10547</name>
</gene>
<keyword evidence="3" id="KW-1185">Reference proteome</keyword>
<accession>A0ABP1E7K8</accession>
<organism evidence="2 3">
    <name type="scientific">Somion occarium</name>
    <dbReference type="NCBI Taxonomy" id="3059160"/>
    <lineage>
        <taxon>Eukaryota</taxon>
        <taxon>Fungi</taxon>
        <taxon>Dikarya</taxon>
        <taxon>Basidiomycota</taxon>
        <taxon>Agaricomycotina</taxon>
        <taxon>Agaricomycetes</taxon>
        <taxon>Polyporales</taxon>
        <taxon>Cerrenaceae</taxon>
        <taxon>Somion</taxon>
    </lineage>
</organism>
<proteinExistence type="predicted"/>